<dbReference type="Pfam" id="PF25597">
    <property type="entry name" value="SH3_retrovirus"/>
    <property type="match status" value="1"/>
</dbReference>
<gene>
    <name evidence="5" type="ORF">PVL29_000946</name>
</gene>
<accession>A0AA39ALJ6</accession>
<dbReference type="PANTHER" id="PTHR47592">
    <property type="entry name" value="PBF68 PROTEIN"/>
    <property type="match status" value="1"/>
</dbReference>
<dbReference type="InterPro" id="IPR057670">
    <property type="entry name" value="SH3_retrovirus"/>
</dbReference>
<name>A0AA39ALJ6_VITRO</name>
<evidence type="ECO:0000256" key="2">
    <source>
        <dbReference type="PROSITE-ProRule" id="PRU00047"/>
    </source>
</evidence>
<dbReference type="SUPFAM" id="SSF57756">
    <property type="entry name" value="Retrovirus zinc finger-like domains"/>
    <property type="match status" value="1"/>
</dbReference>
<sequence length="1208" mass="138268">MEASLVHTRPDTSKIDPFNGTFFKRWQERVFSAIDVVNMGHILTDPKPEDDSHLLPTWETGNKQVRHAILSTLSNELFDIYCQFKVAKEIWDAMNKKYILEDAGTQKYAIGNFRNFQMTEDRDVSSQIHDYHLLINDLAIEDIKLPEPFVAGYLVETLLESWKDYKNNMKHKRKQMSLEDVIIHIRIEEQNRNRDNIEKAKELSSKANVNSTIKKRGNCFVCGKSGHHAAQCRHRKRTEKTNSKANLAETKVITAVISSEVSMVTNMMDWVVDSGATRHICGNRSAFTSYTTVKEGEEQMFMGDSRSTPVIGKGKVLLKLTSGKVLALCDVLHVPDIRWNLVSVSLLGKAGVRILFDSDKIVLTKNDAFVGKGYCNQSLFLLNVYDIINNNASSSSAYIVDSCDIWHGRLGHVNFSYMKRMVELSLIPKLSLENHEKCESCVESKTTKKSCKSVERESDLLSLIHSDLGDLKNTMSRGGKRFYITFIDDYSRYTRVYLLRNKDEAKDAFIKYKIEVENQLSKKIKRLRTDRGGEYESNPFNSFCEDHGIIHKTTPPYSPESNGVAERKNRTLKDMINAMLVTILSACHIQNRIPYKKTGKTPYELWKGYAPNIAYLKVWGCLAKVLLPEPKKRKLGPKTFDAMFIGYAENSVAYRFLVTKSENNLVDVNTIIETKNADFFENIFPMKLNGEQEVQKTRRDKFIEPSEFETRRSKRDRKETNLGDSFYTFLIDEDPKSYKKTITSPDAPFWKEAINSEIESIMYNHTWELVDLPPGAKTIGCKWIFKRKLKQDGSIEKYKARLVAKGFKQRNDVDYFDTFAPVTRITSIRVLIALASIHNLVVHQMDVKTAFLNGDLEEEIYMDQPEGFVVPGKEKKVCKLVKSLYGLKQAPKQWHNKFDHVLVTNGYSINNADKCIYSKYEDNTCVVICLYVDDMLIFGTNLEVVCKTKKFLGSKFDMKDLGEAKLTAEENRELSVAQIEYAQILGSLMYLMNCTRPDIAYAVGRLSRYTQSPNQDHWTAIRRVLKYLRGTINYGLCFSGFPSVLEGFSDANWISDSDEMKSTSGYVFILGGSAVSWKSAKQTCITRSTMEAEFIALEKASSEAEWLRNLLADIPLWTRPAPFVSMRCDSQAAIAKAKSKIFNGKNRHIRLRHNIVRQLLETGVISLEFVRSKLNLADPLTKPLNKKLVEETSRGMGLMPYYRSQEWW</sequence>
<dbReference type="Proteomes" id="UP001168098">
    <property type="component" value="Unassembled WGS sequence"/>
</dbReference>
<dbReference type="CDD" id="cd09272">
    <property type="entry name" value="RNase_HI_RT_Ty1"/>
    <property type="match status" value="1"/>
</dbReference>
<dbReference type="Pfam" id="PF00665">
    <property type="entry name" value="rve"/>
    <property type="match status" value="1"/>
</dbReference>
<dbReference type="PROSITE" id="PS50158">
    <property type="entry name" value="ZF_CCHC"/>
    <property type="match status" value="1"/>
</dbReference>
<keyword evidence="1" id="KW-0378">Hydrolase</keyword>
<keyword evidence="1" id="KW-0645">Protease</keyword>
<evidence type="ECO:0000259" key="3">
    <source>
        <dbReference type="PROSITE" id="PS50158"/>
    </source>
</evidence>
<dbReference type="SUPFAM" id="SSF56672">
    <property type="entry name" value="DNA/RNA polymerases"/>
    <property type="match status" value="1"/>
</dbReference>
<dbReference type="EMBL" id="JARBHA010000001">
    <property type="protein sequence ID" value="KAJ9709235.1"/>
    <property type="molecule type" value="Genomic_DNA"/>
</dbReference>
<dbReference type="InterPro" id="IPR054722">
    <property type="entry name" value="PolX-like_BBD"/>
</dbReference>
<proteinExistence type="predicted"/>
<dbReference type="InterPro" id="IPR025724">
    <property type="entry name" value="GAG-pre-integrase_dom"/>
</dbReference>
<feature type="domain" description="CCHC-type" evidence="3">
    <location>
        <begin position="219"/>
        <end position="233"/>
    </location>
</feature>
<evidence type="ECO:0000313" key="6">
    <source>
        <dbReference type="Proteomes" id="UP001168098"/>
    </source>
</evidence>
<dbReference type="PROSITE" id="PS50994">
    <property type="entry name" value="INTEGRASE"/>
    <property type="match status" value="1"/>
</dbReference>
<dbReference type="GO" id="GO:0003676">
    <property type="term" value="F:nucleic acid binding"/>
    <property type="evidence" value="ECO:0007669"/>
    <property type="project" value="InterPro"/>
</dbReference>
<keyword evidence="1" id="KW-0064">Aspartyl protease</keyword>
<evidence type="ECO:0000259" key="4">
    <source>
        <dbReference type="PROSITE" id="PS50994"/>
    </source>
</evidence>
<organism evidence="5 6">
    <name type="scientific">Vitis rotundifolia</name>
    <name type="common">Muscadine grape</name>
    <dbReference type="NCBI Taxonomy" id="103349"/>
    <lineage>
        <taxon>Eukaryota</taxon>
        <taxon>Viridiplantae</taxon>
        <taxon>Streptophyta</taxon>
        <taxon>Embryophyta</taxon>
        <taxon>Tracheophyta</taxon>
        <taxon>Spermatophyta</taxon>
        <taxon>Magnoliopsida</taxon>
        <taxon>eudicotyledons</taxon>
        <taxon>Gunneridae</taxon>
        <taxon>Pentapetalae</taxon>
        <taxon>rosids</taxon>
        <taxon>Vitales</taxon>
        <taxon>Vitaceae</taxon>
        <taxon>Viteae</taxon>
        <taxon>Vitis</taxon>
    </lineage>
</organism>
<protein>
    <recommendedName>
        <fullName evidence="7">Retrovirus-related Pol polyprotein from transposon TNT 1-94</fullName>
    </recommendedName>
</protein>
<dbReference type="Gene3D" id="3.30.420.10">
    <property type="entry name" value="Ribonuclease H-like superfamily/Ribonuclease H"/>
    <property type="match status" value="1"/>
</dbReference>
<evidence type="ECO:0008006" key="7">
    <source>
        <dbReference type="Google" id="ProtNLM"/>
    </source>
</evidence>
<feature type="domain" description="Integrase catalytic" evidence="4">
    <location>
        <begin position="453"/>
        <end position="576"/>
    </location>
</feature>
<keyword evidence="2" id="KW-0863">Zinc-finger</keyword>
<dbReference type="GO" id="GO:0015074">
    <property type="term" value="P:DNA integration"/>
    <property type="evidence" value="ECO:0007669"/>
    <property type="project" value="InterPro"/>
</dbReference>
<evidence type="ECO:0000256" key="1">
    <source>
        <dbReference type="ARBA" id="ARBA00022750"/>
    </source>
</evidence>
<dbReference type="InterPro" id="IPR013103">
    <property type="entry name" value="RVT_2"/>
</dbReference>
<dbReference type="InterPro" id="IPR001878">
    <property type="entry name" value="Znf_CCHC"/>
</dbReference>
<dbReference type="InterPro" id="IPR043502">
    <property type="entry name" value="DNA/RNA_pol_sf"/>
</dbReference>
<dbReference type="InterPro" id="IPR036397">
    <property type="entry name" value="RNaseH_sf"/>
</dbReference>
<dbReference type="GO" id="GO:0004190">
    <property type="term" value="F:aspartic-type endopeptidase activity"/>
    <property type="evidence" value="ECO:0007669"/>
    <property type="project" value="UniProtKB-KW"/>
</dbReference>
<keyword evidence="2" id="KW-0479">Metal-binding</keyword>
<dbReference type="PANTHER" id="PTHR47592:SF27">
    <property type="entry name" value="OS08G0421700 PROTEIN"/>
    <property type="match status" value="1"/>
</dbReference>
<dbReference type="Pfam" id="PF07727">
    <property type="entry name" value="RVT_2"/>
    <property type="match status" value="1"/>
</dbReference>
<dbReference type="InterPro" id="IPR001584">
    <property type="entry name" value="Integrase_cat-core"/>
</dbReference>
<keyword evidence="6" id="KW-1185">Reference proteome</keyword>
<dbReference type="GO" id="GO:0008270">
    <property type="term" value="F:zinc ion binding"/>
    <property type="evidence" value="ECO:0007669"/>
    <property type="project" value="UniProtKB-KW"/>
</dbReference>
<dbReference type="Pfam" id="PF14223">
    <property type="entry name" value="Retrotran_gag_2"/>
    <property type="match status" value="1"/>
</dbReference>
<keyword evidence="2" id="KW-0862">Zinc</keyword>
<dbReference type="Pfam" id="PF13976">
    <property type="entry name" value="gag_pre-integrs"/>
    <property type="match status" value="1"/>
</dbReference>
<dbReference type="InterPro" id="IPR036875">
    <property type="entry name" value="Znf_CCHC_sf"/>
</dbReference>
<reference evidence="5 6" key="1">
    <citation type="journal article" date="2023" name="BMC Biotechnol.">
        <title>Vitis rotundifolia cv Carlos genome sequencing.</title>
        <authorList>
            <person name="Huff M."/>
            <person name="Hulse-Kemp A."/>
            <person name="Scheffler B."/>
            <person name="Youngblood R."/>
            <person name="Simpson S."/>
            <person name="Babiker E."/>
            <person name="Staton M."/>
        </authorList>
    </citation>
    <scope>NUCLEOTIDE SEQUENCE [LARGE SCALE GENOMIC DNA]</scope>
    <source>
        <tissue evidence="5">Leaf</tissue>
    </source>
</reference>
<dbReference type="Pfam" id="PF22936">
    <property type="entry name" value="Pol_BBD"/>
    <property type="match status" value="1"/>
</dbReference>
<dbReference type="InterPro" id="IPR012337">
    <property type="entry name" value="RNaseH-like_sf"/>
</dbReference>
<evidence type="ECO:0000313" key="5">
    <source>
        <dbReference type="EMBL" id="KAJ9709235.1"/>
    </source>
</evidence>
<dbReference type="SUPFAM" id="SSF53098">
    <property type="entry name" value="Ribonuclease H-like"/>
    <property type="match status" value="1"/>
</dbReference>
<dbReference type="AlphaFoldDB" id="A0AA39ALJ6"/>
<comment type="caution">
    <text evidence="5">The sequence shown here is derived from an EMBL/GenBank/DDBJ whole genome shotgun (WGS) entry which is preliminary data.</text>
</comment>